<evidence type="ECO:0000256" key="3">
    <source>
        <dbReference type="PROSITE-ProRule" id="PRU00221"/>
    </source>
</evidence>
<dbReference type="PRINTS" id="PR00320">
    <property type="entry name" value="GPROTEINBRPT"/>
</dbReference>
<feature type="repeat" description="WD" evidence="3">
    <location>
        <begin position="688"/>
        <end position="729"/>
    </location>
</feature>
<protein>
    <submittedName>
        <fullName evidence="5">Uncharacterized protein LOC100175309</fullName>
    </submittedName>
</protein>
<feature type="repeat" description="WD" evidence="3">
    <location>
        <begin position="189"/>
        <end position="224"/>
    </location>
</feature>
<dbReference type="InterPro" id="IPR001680">
    <property type="entry name" value="WD40_rpt"/>
</dbReference>
<dbReference type="PANTHER" id="PTHR19848">
    <property type="entry name" value="WD40 REPEAT PROTEIN"/>
    <property type="match status" value="1"/>
</dbReference>
<dbReference type="PROSITE" id="PS50294">
    <property type="entry name" value="WD_REPEATS_REGION"/>
    <property type="match status" value="2"/>
</dbReference>
<dbReference type="AlphaFoldDB" id="A0A6F9DGW5"/>
<organism evidence="5">
    <name type="scientific">Phallusia mammillata</name>
    <dbReference type="NCBI Taxonomy" id="59560"/>
    <lineage>
        <taxon>Eukaryota</taxon>
        <taxon>Metazoa</taxon>
        <taxon>Chordata</taxon>
        <taxon>Tunicata</taxon>
        <taxon>Ascidiacea</taxon>
        <taxon>Phlebobranchia</taxon>
        <taxon>Ascidiidae</taxon>
        <taxon>Phallusia</taxon>
    </lineage>
</organism>
<evidence type="ECO:0000313" key="5">
    <source>
        <dbReference type="EMBL" id="CAB3260425.1"/>
    </source>
</evidence>
<proteinExistence type="evidence at transcript level"/>
<evidence type="ECO:0000256" key="2">
    <source>
        <dbReference type="ARBA" id="ARBA00022737"/>
    </source>
</evidence>
<gene>
    <name evidence="5" type="primary">LOC100175309</name>
</gene>
<dbReference type="EMBL" id="LR786366">
    <property type="protein sequence ID" value="CAB3260425.1"/>
    <property type="molecule type" value="mRNA"/>
</dbReference>
<keyword evidence="2" id="KW-0677">Repeat</keyword>
<dbReference type="Gene3D" id="2.130.10.10">
    <property type="entry name" value="YVTN repeat-like/Quinoprotein amine dehydrogenase"/>
    <property type="match status" value="4"/>
</dbReference>
<evidence type="ECO:0000256" key="4">
    <source>
        <dbReference type="SAM" id="MobiDB-lite"/>
    </source>
</evidence>
<sequence>MAMEKQFMISDTHTRTITAIGFHPMRREIVVGFEDGLMKWWEQDTGKLMLTSNEHGGWLTDFRYWSEQKILLSCANDGLIIAWGSGGNVVDRIRIGYPIYTMCLNLRRQQIICGLNGSVQLFMLDPLKNSGNIIDRRKPYVSSQHNDIVPCVICHESRVYTAGFDGKFCIYDTTLYPGTKGLDLIYCNKRAHDAGINCMILVKDNENNTWLITGSFDRTVKIWSQDGKLRHRLETIFLDTITSLCYIPRAKVVWIASGSQYATLFDPKAGENVSEFLPTFQSESDDEISHKLLKLRYSPDSGQIVGTTNRRHLIVWKFNTAGCLTALKCKHAIESVSYTRKVPMLLFSGGSNGTVYKWERLQSSHFMYSMEPLTRKECKDKLESIKKERGINAKMPQVPSSTRQVAATHYAFNTSLVAPSSLYKSSNISLLRCIYVEHLDLLVLASEDGNIYLWGFDYAAVSALTRLTPDKEENTETNDKFNVLLEANRTAVTPQTPDAGAARDVDDAVIDQLNNNLTMDDNQNDEKQNKNTSDKTGGPATPPADSMTRDSVTNRVAGFICKNVFIGHASCVTALAVVHNPDLYSCTYLISGGWDRRILIWCLETGKLEDCFRNTAPHDTDVTCDVEGGEDVNREEERLEEELACDGVIIDMEYCPTRNEFAYSSSDGMVYIREFSPKGSEMRMRNTLQGHELEITAVRWNPVYDKWITGSEDGTIKIWTADGMSCEHTLTTQGAVSSLCIDKVNGSIVAAVENVIKVYDMETCNLMQTNIGHTENIRSIVHVVERSQYVSGSWDKTIRIWNAYRRPMRRRRANMNEEENKPSAMR</sequence>
<accession>A0A6F9DGW5</accession>
<dbReference type="InterPro" id="IPR036322">
    <property type="entry name" value="WD40_repeat_dom_sf"/>
</dbReference>
<dbReference type="InterPro" id="IPR015943">
    <property type="entry name" value="WD40/YVTN_repeat-like_dom_sf"/>
</dbReference>
<dbReference type="SMART" id="SM00320">
    <property type="entry name" value="WD40"/>
    <property type="match status" value="13"/>
</dbReference>
<feature type="repeat" description="WD" evidence="3">
    <location>
        <begin position="10"/>
        <end position="51"/>
    </location>
</feature>
<reference evidence="5" key="1">
    <citation type="submission" date="2020-04" db="EMBL/GenBank/DDBJ databases">
        <authorList>
            <person name="Neveu A P."/>
        </authorList>
    </citation>
    <scope>NUCLEOTIDE SEQUENCE</scope>
    <source>
        <tissue evidence="5">Whole embryo</tissue>
    </source>
</reference>
<dbReference type="PROSITE" id="PS50082">
    <property type="entry name" value="WD_REPEATS_2"/>
    <property type="match status" value="4"/>
</dbReference>
<dbReference type="SUPFAM" id="SSF50978">
    <property type="entry name" value="WD40 repeat-like"/>
    <property type="match status" value="2"/>
</dbReference>
<dbReference type="InterPro" id="IPR020472">
    <property type="entry name" value="WD40_PAC1"/>
</dbReference>
<feature type="region of interest" description="Disordered" evidence="4">
    <location>
        <begin position="516"/>
        <end position="549"/>
    </location>
</feature>
<evidence type="ECO:0000256" key="1">
    <source>
        <dbReference type="ARBA" id="ARBA00022574"/>
    </source>
</evidence>
<feature type="repeat" description="WD" evidence="3">
    <location>
        <begin position="770"/>
        <end position="802"/>
    </location>
</feature>
<dbReference type="Pfam" id="PF00400">
    <property type="entry name" value="WD40"/>
    <property type="match status" value="4"/>
</dbReference>
<feature type="compositionally biased region" description="Basic and acidic residues" evidence="4">
    <location>
        <begin position="524"/>
        <end position="533"/>
    </location>
</feature>
<keyword evidence="1 3" id="KW-0853">WD repeat</keyword>
<name>A0A6F9DGW5_9ASCI</name>
<dbReference type="PANTHER" id="PTHR19848:SF8">
    <property type="entry name" value="F-BOX AND WD REPEAT DOMAIN CONTAINING 7"/>
    <property type="match status" value="1"/>
</dbReference>